<name>G4T4U5_SERID</name>
<dbReference type="AlphaFoldDB" id="G4T4U5"/>
<accession>G4T4U5</accession>
<reference evidence="3 4" key="1">
    <citation type="journal article" date="2011" name="PLoS Pathog.">
        <title>Endophytic Life Strategies Decoded by Genome and Transcriptome Analyses of the Mutualistic Root Symbiont Piriformospora indica.</title>
        <authorList>
            <person name="Zuccaro A."/>
            <person name="Lahrmann U."/>
            <person name="Guldener U."/>
            <person name="Langen G."/>
            <person name="Pfiffi S."/>
            <person name="Biedenkopf D."/>
            <person name="Wong P."/>
            <person name="Samans B."/>
            <person name="Grimm C."/>
            <person name="Basiewicz M."/>
            <person name="Murat C."/>
            <person name="Martin F."/>
            <person name="Kogel K.H."/>
        </authorList>
    </citation>
    <scope>NUCLEOTIDE SEQUENCE [LARGE SCALE GENOMIC DNA]</scope>
    <source>
        <strain evidence="3 4">DSM 11827</strain>
    </source>
</reference>
<keyword evidence="4" id="KW-1185">Reference proteome</keyword>
<dbReference type="EMBL" id="CAFZ01000001">
    <property type="protein sequence ID" value="CCA66341.1"/>
    <property type="molecule type" value="Genomic_DNA"/>
</dbReference>
<dbReference type="PANTHER" id="PTHR28008:SF1">
    <property type="entry name" value="DOMAIN PROTEIN, PUTATIVE (AFU_ORTHOLOGUE AFUA_3G10980)-RELATED"/>
    <property type="match status" value="1"/>
</dbReference>
<evidence type="ECO:0000256" key="2">
    <source>
        <dbReference type="SAM" id="Phobius"/>
    </source>
</evidence>
<keyword evidence="2" id="KW-0472">Membrane</keyword>
<gene>
    <name evidence="3" type="ORF">PIIN_00027</name>
</gene>
<protein>
    <recommendedName>
        <fullName evidence="5">VanZ-like domain-containing protein</fullName>
    </recommendedName>
</protein>
<comment type="caution">
    <text evidence="3">The sequence shown here is derived from an EMBL/GenBank/DDBJ whole genome shotgun (WGS) entry which is preliminary data.</text>
</comment>
<keyword evidence="2" id="KW-0812">Transmembrane</keyword>
<dbReference type="OrthoDB" id="63581at2759"/>
<evidence type="ECO:0000313" key="3">
    <source>
        <dbReference type="EMBL" id="CCA66341.1"/>
    </source>
</evidence>
<dbReference type="HOGENOM" id="CLU_062280_1_0_1"/>
<feature type="transmembrane region" description="Helical" evidence="2">
    <location>
        <begin position="73"/>
        <end position="93"/>
    </location>
</feature>
<dbReference type="PANTHER" id="PTHR28008">
    <property type="entry name" value="DOMAIN PROTEIN, PUTATIVE (AFU_ORTHOLOGUE AFUA_3G10980)-RELATED"/>
    <property type="match status" value="1"/>
</dbReference>
<feature type="compositionally biased region" description="Acidic residues" evidence="1">
    <location>
        <begin position="195"/>
        <end position="208"/>
    </location>
</feature>
<dbReference type="OMA" id="IPKYDMP"/>
<feature type="transmembrane region" description="Helical" evidence="2">
    <location>
        <begin position="44"/>
        <end position="61"/>
    </location>
</feature>
<evidence type="ECO:0008006" key="5">
    <source>
        <dbReference type="Google" id="ProtNLM"/>
    </source>
</evidence>
<sequence>MPRGLELPIRLRPWFMGLTALVLLFLALLGFTSIADEWPLNDKILHFLCFMVATAVFYFILDVDDDAKHILWWRYFGLSFSGTVCILLGGIGSEFVQSLLPYKTFQWGDVTANVLGASVGLLIAYRLEKYYRFRREVARLYQPLGESDAEEDSEEELLPTHTAKGTKGRNSTTRSDHPRNKPRLGNVWDAREDFDIGDASDSASDEEERAERRRPTEPSTPHIIVSQSS</sequence>
<evidence type="ECO:0000256" key="1">
    <source>
        <dbReference type="SAM" id="MobiDB-lite"/>
    </source>
</evidence>
<proteinExistence type="predicted"/>
<keyword evidence="2" id="KW-1133">Transmembrane helix</keyword>
<dbReference type="Proteomes" id="UP000007148">
    <property type="component" value="Unassembled WGS sequence"/>
</dbReference>
<organism evidence="3 4">
    <name type="scientific">Serendipita indica (strain DSM 11827)</name>
    <name type="common">Root endophyte fungus</name>
    <name type="synonym">Piriformospora indica</name>
    <dbReference type="NCBI Taxonomy" id="1109443"/>
    <lineage>
        <taxon>Eukaryota</taxon>
        <taxon>Fungi</taxon>
        <taxon>Dikarya</taxon>
        <taxon>Basidiomycota</taxon>
        <taxon>Agaricomycotina</taxon>
        <taxon>Agaricomycetes</taxon>
        <taxon>Sebacinales</taxon>
        <taxon>Serendipitaceae</taxon>
        <taxon>Serendipita</taxon>
    </lineage>
</organism>
<feature type="transmembrane region" description="Helical" evidence="2">
    <location>
        <begin position="105"/>
        <end position="125"/>
    </location>
</feature>
<dbReference type="eggNOG" id="ENOG502S56A">
    <property type="taxonomic scope" value="Eukaryota"/>
</dbReference>
<dbReference type="InParanoid" id="G4T4U5"/>
<feature type="region of interest" description="Disordered" evidence="1">
    <location>
        <begin position="149"/>
        <end position="229"/>
    </location>
</feature>
<evidence type="ECO:0000313" key="4">
    <source>
        <dbReference type="Proteomes" id="UP000007148"/>
    </source>
</evidence>